<keyword evidence="6" id="KW-0690">Ribosome biogenesis</keyword>
<dbReference type="EMBL" id="KV441500">
    <property type="protein sequence ID" value="OAG14399.1"/>
    <property type="molecule type" value="Genomic_DNA"/>
</dbReference>
<feature type="region of interest" description="Disordered" evidence="10">
    <location>
        <begin position="1"/>
        <end position="105"/>
    </location>
</feature>
<reference evidence="14" key="2">
    <citation type="journal article" date="2019" name="bioRxiv">
        <title>Genomics, evolutionary history and diagnostics of the Alternaria alternata species group including apple and Asian pear pathotypes.</title>
        <authorList>
            <person name="Armitage A.D."/>
            <person name="Cockerton H.M."/>
            <person name="Sreenivasaprasad S."/>
            <person name="Woodhall J.W."/>
            <person name="Lane C.R."/>
            <person name="Harrison R.J."/>
            <person name="Clarkson J.P."/>
        </authorList>
    </citation>
    <scope>NUCLEOTIDE SEQUENCE [LARGE SCALE GENOMIC DNA]</scope>
    <source>
        <strain evidence="14">FERA 1177</strain>
    </source>
</reference>
<evidence type="ECO:0000256" key="1">
    <source>
        <dbReference type="ARBA" id="ARBA00001977"/>
    </source>
</evidence>
<evidence type="ECO:0000256" key="10">
    <source>
        <dbReference type="SAM" id="MobiDB-lite"/>
    </source>
</evidence>
<dbReference type="GO" id="GO:0030687">
    <property type="term" value="C:preribosome, large subunit precursor"/>
    <property type="evidence" value="ECO:0007669"/>
    <property type="project" value="TreeGrafter"/>
</dbReference>
<keyword evidence="5" id="KW-0813">Transport</keyword>
<evidence type="ECO:0000256" key="2">
    <source>
        <dbReference type="ARBA" id="ARBA00004604"/>
    </source>
</evidence>
<dbReference type="GO" id="GO:0005730">
    <property type="term" value="C:nucleolus"/>
    <property type="evidence" value="ECO:0007669"/>
    <property type="project" value="UniProtKB-SubCell"/>
</dbReference>
<keyword evidence="7" id="KW-0509">mRNA transport</keyword>
<reference evidence="11 13" key="1">
    <citation type="submission" date="2016-05" db="EMBL/GenBank/DDBJ databases">
        <title>Comparative analysis of secretome profiles of manganese(II)-oxidizing ascomycete fungi.</title>
        <authorList>
            <consortium name="DOE Joint Genome Institute"/>
            <person name="Zeiner C.A."/>
            <person name="Purvine S.O."/>
            <person name="Zink E.M."/>
            <person name="Wu S."/>
            <person name="Pasa-Tolic L."/>
            <person name="Chaput D.L."/>
            <person name="Haridas S."/>
            <person name="Grigoriev I.V."/>
            <person name="Santelli C.M."/>
            <person name="Hansel C.M."/>
        </authorList>
    </citation>
    <scope>NUCLEOTIDE SEQUENCE [LARGE SCALE GENOMIC DNA]</scope>
    <source>
        <strain evidence="11 13">SRC1lrK2f</strain>
    </source>
</reference>
<evidence type="ECO:0000313" key="13">
    <source>
        <dbReference type="Proteomes" id="UP000077248"/>
    </source>
</evidence>
<comment type="subunit">
    <text evidence="4">Component of the 66S pre-ribosomal particle.</text>
</comment>
<evidence type="ECO:0000313" key="12">
    <source>
        <dbReference type="EMBL" id="RYN72995.1"/>
    </source>
</evidence>
<keyword evidence="8" id="KW-0175">Coiled coil</keyword>
<evidence type="ECO:0008006" key="15">
    <source>
        <dbReference type="Google" id="ProtNLM"/>
    </source>
</evidence>
<keyword evidence="9" id="KW-0539">Nucleus</keyword>
<dbReference type="EMBL" id="PDXD01000023">
    <property type="protein sequence ID" value="RYN72995.1"/>
    <property type="molecule type" value="Genomic_DNA"/>
</dbReference>
<evidence type="ECO:0000256" key="9">
    <source>
        <dbReference type="ARBA" id="ARBA00023242"/>
    </source>
</evidence>
<dbReference type="OMA" id="RESMNTI"/>
<comment type="subcellular location">
    <subcellularLocation>
        <location evidence="2">Nucleus</location>
        <location evidence="2">Nucleolus</location>
    </subcellularLocation>
</comment>
<evidence type="ECO:0000313" key="14">
    <source>
        <dbReference type="Proteomes" id="UP000291422"/>
    </source>
</evidence>
<feature type="compositionally biased region" description="Basic residues" evidence="10">
    <location>
        <begin position="198"/>
        <end position="208"/>
    </location>
</feature>
<comment type="function">
    <text evidence="1">Required for efficient assembly and nuclear export of the 60S ribosomal subunit.</text>
</comment>
<dbReference type="GeneID" id="29115628"/>
<dbReference type="PANTHER" id="PTHR28028:SF1">
    <property type="entry name" value="60S RIBOSOMAL SUBUNIT ASSEMBLY_EXPORT PROTEIN LOC1"/>
    <property type="match status" value="1"/>
</dbReference>
<dbReference type="Proteomes" id="UP000077248">
    <property type="component" value="Unassembled WGS sequence"/>
</dbReference>
<dbReference type="GO" id="GO:0051028">
    <property type="term" value="P:mRNA transport"/>
    <property type="evidence" value="ECO:0007669"/>
    <property type="project" value="UniProtKB-KW"/>
</dbReference>
<dbReference type="KEGG" id="aalt:CC77DRAFT_1099955"/>
<feature type="compositionally biased region" description="Basic and acidic residues" evidence="10">
    <location>
        <begin position="143"/>
        <end position="165"/>
    </location>
</feature>
<dbReference type="RefSeq" id="XP_018379820.1">
    <property type="nucleotide sequence ID" value="XM_018530034.1"/>
</dbReference>
<evidence type="ECO:0000256" key="3">
    <source>
        <dbReference type="ARBA" id="ARBA00008132"/>
    </source>
</evidence>
<reference evidence="12" key="3">
    <citation type="journal article" date="2019" name="J. ISSAAS">
        <title>Genomics, evolutionary history and diagnostics of the Alternaria alternata species group including apple and Asian pear pathotypes.</title>
        <authorList>
            <person name="Armitage A.D."/>
            <person name="Cockerton H.M."/>
            <person name="Sreenivasaprasad S."/>
            <person name="Woodhall J."/>
            <person name="Lane C."/>
            <person name="Harrison R.J."/>
            <person name="Clarkson J.P."/>
        </authorList>
    </citation>
    <scope>NUCLEOTIDE SEQUENCE</scope>
    <source>
        <strain evidence="12">FERA 1177</strain>
    </source>
</reference>
<dbReference type="VEuPathDB" id="FungiDB:CC77DRAFT_1099955"/>
<dbReference type="STRING" id="5599.A0A177D635"/>
<feature type="region of interest" description="Disordered" evidence="10">
    <location>
        <begin position="143"/>
        <end position="208"/>
    </location>
</feature>
<organism evidence="11 13">
    <name type="scientific">Alternaria alternata</name>
    <name type="common">Alternaria rot fungus</name>
    <name type="synonym">Torula alternata</name>
    <dbReference type="NCBI Taxonomy" id="5599"/>
    <lineage>
        <taxon>Eukaryota</taxon>
        <taxon>Fungi</taxon>
        <taxon>Dikarya</taxon>
        <taxon>Ascomycota</taxon>
        <taxon>Pezizomycotina</taxon>
        <taxon>Dothideomycetes</taxon>
        <taxon>Pleosporomycetidae</taxon>
        <taxon>Pleosporales</taxon>
        <taxon>Pleosporineae</taxon>
        <taxon>Pleosporaceae</taxon>
        <taxon>Alternaria</taxon>
        <taxon>Alternaria sect. Alternaria</taxon>
        <taxon>Alternaria alternata complex</taxon>
    </lineage>
</organism>
<evidence type="ECO:0000256" key="4">
    <source>
        <dbReference type="ARBA" id="ARBA00011339"/>
    </source>
</evidence>
<evidence type="ECO:0000256" key="6">
    <source>
        <dbReference type="ARBA" id="ARBA00022517"/>
    </source>
</evidence>
<evidence type="ECO:0000313" key="11">
    <source>
        <dbReference type="EMBL" id="OAG14399.1"/>
    </source>
</evidence>
<dbReference type="GO" id="GO:0003729">
    <property type="term" value="F:mRNA binding"/>
    <property type="evidence" value="ECO:0007669"/>
    <property type="project" value="InterPro"/>
</dbReference>
<dbReference type="GO" id="GO:0008298">
    <property type="term" value="P:intracellular mRNA localization"/>
    <property type="evidence" value="ECO:0007669"/>
    <property type="project" value="TreeGrafter"/>
</dbReference>
<gene>
    <name evidence="12" type="ORF">AA0117_g8186</name>
    <name evidence="11" type="ORF">CC77DRAFT_1099955</name>
</gene>
<name>A0A177D635_ALTAL</name>
<evidence type="ECO:0000256" key="7">
    <source>
        <dbReference type="ARBA" id="ARBA00022816"/>
    </source>
</evidence>
<sequence>MAASKPSTKGKGSKGKSGPAKSGANKPKSKSSKPTGSAPEGISKRKQKSMSLAKPGGAQKTKSLVSKDGKKKKRVYSEKELDIPALNGIIPAGIAKPKGVKKGKKFVDDPASMMAIMSVVNAEKEGHLESKIAKARQLEEIREAKRKEAESRKSDKDQAFEERKQDLKKKRKRHSEPGAGGGKGDEREGDKIKEKDRKFKVRKRVSFG</sequence>
<dbReference type="PANTHER" id="PTHR28028">
    <property type="entry name" value="60S RIBOSOMAL SUBUNIT ASSEMBLY/EXPORT PROTEIN LOC1"/>
    <property type="match status" value="1"/>
</dbReference>
<protein>
    <recommendedName>
        <fullName evidence="15">60S ribosomal subunit assembly/export protein LOC1</fullName>
    </recommendedName>
</protein>
<evidence type="ECO:0000256" key="5">
    <source>
        <dbReference type="ARBA" id="ARBA00022448"/>
    </source>
</evidence>
<feature type="compositionally biased region" description="Basic and acidic residues" evidence="10">
    <location>
        <begin position="183"/>
        <end position="197"/>
    </location>
</feature>
<accession>A0A177D635</accession>
<proteinExistence type="inferred from homology"/>
<evidence type="ECO:0000256" key="8">
    <source>
        <dbReference type="ARBA" id="ARBA00023054"/>
    </source>
</evidence>
<feature type="compositionally biased region" description="Low complexity" evidence="10">
    <location>
        <begin position="1"/>
        <end position="39"/>
    </location>
</feature>
<comment type="similarity">
    <text evidence="3">Belongs to the LOC1 family.</text>
</comment>
<dbReference type="Proteomes" id="UP000291422">
    <property type="component" value="Unassembled WGS sequence"/>
</dbReference>
<keyword evidence="13" id="KW-1185">Reference proteome</keyword>
<dbReference type="GO" id="GO:0042273">
    <property type="term" value="P:ribosomal large subunit biogenesis"/>
    <property type="evidence" value="ECO:0007669"/>
    <property type="project" value="InterPro"/>
</dbReference>
<dbReference type="InterPro" id="IPR037650">
    <property type="entry name" value="Loc1"/>
</dbReference>
<dbReference type="AlphaFoldDB" id="A0A177D635"/>